<keyword evidence="5 9" id="KW-0418">Kinase</keyword>
<organism evidence="9 10">
    <name type="scientific">Thermocoleostomius sinensis A174</name>
    <dbReference type="NCBI Taxonomy" id="2016057"/>
    <lineage>
        <taxon>Bacteria</taxon>
        <taxon>Bacillati</taxon>
        <taxon>Cyanobacteriota</taxon>
        <taxon>Cyanophyceae</taxon>
        <taxon>Oculatellales</taxon>
        <taxon>Oculatellaceae</taxon>
        <taxon>Thermocoleostomius</taxon>
    </lineage>
</organism>
<sequence length="445" mass="49636">MFRHSRRMLARWFTGSMGSILVLFAAALFWLETQDQMRSFDQVLYNKVQTMASSVKYELRRGQWQVNLNEIPILGRKTMPFDHEVVYVRWYNEAGQLTHFTGIVPPEQLATSANFVTLRLSTSDESDTLQPQLVRQATLPVYRDDVLLGYLQVAVPLTPVLTSLQQLRLFLAIGVPLSLGAIGLTGWVLGGYAMQPIRRSYEQLQRFTADASHELRVPLAAMLSTIQLGLLKPATDRQQQEQRLNKLANITKSMNALVNNLLFLARHEGALSPASLQPIDLVALLQDVAMIYAAEATTHGLIFFSHLPERSINLQADAELLRQAVINLLSNAIKYTPAGGKVQLFLTLQSRQAVIRVEDSGIGIPAADLPHIFDRFYRVDQARTPDRRSSQPGSFGLGLAIVQQIVQAHGGHISVTSQEGQGSCFQIELPIKRIKDEKQASNNCN</sequence>
<keyword evidence="3" id="KW-0597">Phosphoprotein</keyword>
<dbReference type="InterPro" id="IPR005467">
    <property type="entry name" value="His_kinase_dom"/>
</dbReference>
<evidence type="ECO:0000256" key="1">
    <source>
        <dbReference type="ARBA" id="ARBA00000085"/>
    </source>
</evidence>
<dbReference type="AlphaFoldDB" id="A0A9E8ZHU7"/>
<dbReference type="InterPro" id="IPR036097">
    <property type="entry name" value="HisK_dim/P_sf"/>
</dbReference>
<keyword evidence="7" id="KW-0812">Transmembrane</keyword>
<keyword evidence="7" id="KW-1133">Transmembrane helix</keyword>
<dbReference type="SUPFAM" id="SSF55874">
    <property type="entry name" value="ATPase domain of HSP90 chaperone/DNA topoisomerase II/histidine kinase"/>
    <property type="match status" value="1"/>
</dbReference>
<dbReference type="Pfam" id="PF02518">
    <property type="entry name" value="HATPase_c"/>
    <property type="match status" value="1"/>
</dbReference>
<dbReference type="SMART" id="SM00387">
    <property type="entry name" value="HATPase_c"/>
    <property type="match status" value="1"/>
</dbReference>
<dbReference type="FunFam" id="3.30.565.10:FF:000006">
    <property type="entry name" value="Sensor histidine kinase WalK"/>
    <property type="match status" value="1"/>
</dbReference>
<evidence type="ECO:0000256" key="5">
    <source>
        <dbReference type="ARBA" id="ARBA00022777"/>
    </source>
</evidence>
<dbReference type="InterPro" id="IPR003661">
    <property type="entry name" value="HisK_dim/P_dom"/>
</dbReference>
<evidence type="ECO:0000256" key="2">
    <source>
        <dbReference type="ARBA" id="ARBA00012438"/>
    </source>
</evidence>
<protein>
    <recommendedName>
        <fullName evidence="2">histidine kinase</fullName>
        <ecNumber evidence="2">2.7.13.3</ecNumber>
    </recommendedName>
</protein>
<feature type="transmembrane region" description="Helical" evidence="7">
    <location>
        <begin position="169"/>
        <end position="189"/>
    </location>
</feature>
<dbReference type="InterPro" id="IPR004358">
    <property type="entry name" value="Sig_transdc_His_kin-like_C"/>
</dbReference>
<dbReference type="CDD" id="cd00082">
    <property type="entry name" value="HisKA"/>
    <property type="match status" value="1"/>
</dbReference>
<feature type="domain" description="Histidine kinase" evidence="8">
    <location>
        <begin position="210"/>
        <end position="433"/>
    </location>
</feature>
<evidence type="ECO:0000259" key="8">
    <source>
        <dbReference type="PROSITE" id="PS50109"/>
    </source>
</evidence>
<name>A0A9E8ZHU7_9CYAN</name>
<dbReference type="RefSeq" id="WP_268612180.1">
    <property type="nucleotide sequence ID" value="NZ_CP113797.1"/>
</dbReference>
<keyword evidence="6" id="KW-0902">Two-component regulatory system</keyword>
<dbReference type="EMBL" id="CP113797">
    <property type="protein sequence ID" value="WAL62084.1"/>
    <property type="molecule type" value="Genomic_DNA"/>
</dbReference>
<dbReference type="PRINTS" id="PR00344">
    <property type="entry name" value="BCTRLSENSOR"/>
</dbReference>
<accession>A0A9E8ZHU7</accession>
<evidence type="ECO:0000313" key="9">
    <source>
        <dbReference type="EMBL" id="WAL62084.1"/>
    </source>
</evidence>
<dbReference type="Proteomes" id="UP001163152">
    <property type="component" value="Chromosome"/>
</dbReference>
<reference evidence="9" key="1">
    <citation type="submission" date="2022-12" db="EMBL/GenBank/DDBJ databases">
        <title>Polyphasic identification of a Novel Hot-Spring Cyanobacterium Ocullathermofonsia sinensis gen nov. sp. nov. and Genomic Insights on its Adaptations to the Thermal Habitat.</title>
        <authorList>
            <person name="Daroch M."/>
            <person name="Tang J."/>
            <person name="Jiang Y."/>
        </authorList>
    </citation>
    <scope>NUCLEOTIDE SEQUENCE</scope>
    <source>
        <strain evidence="9">PKUAC-SCTA174</strain>
    </source>
</reference>
<gene>
    <name evidence="9" type="ORF">OXH18_08890</name>
</gene>
<dbReference type="PANTHER" id="PTHR43547:SF2">
    <property type="entry name" value="HYBRID SIGNAL TRANSDUCTION HISTIDINE KINASE C"/>
    <property type="match status" value="1"/>
</dbReference>
<evidence type="ECO:0000256" key="3">
    <source>
        <dbReference type="ARBA" id="ARBA00022553"/>
    </source>
</evidence>
<keyword evidence="10" id="KW-1185">Reference proteome</keyword>
<comment type="catalytic activity">
    <reaction evidence="1">
        <text>ATP + protein L-histidine = ADP + protein N-phospho-L-histidine.</text>
        <dbReference type="EC" id="2.7.13.3"/>
    </reaction>
</comment>
<proteinExistence type="predicted"/>
<evidence type="ECO:0000256" key="4">
    <source>
        <dbReference type="ARBA" id="ARBA00022679"/>
    </source>
</evidence>
<dbReference type="SMART" id="SM00388">
    <property type="entry name" value="HisKA"/>
    <property type="match status" value="1"/>
</dbReference>
<dbReference type="PROSITE" id="PS50109">
    <property type="entry name" value="HIS_KIN"/>
    <property type="match status" value="1"/>
</dbReference>
<dbReference type="Gene3D" id="3.30.565.10">
    <property type="entry name" value="Histidine kinase-like ATPase, C-terminal domain"/>
    <property type="match status" value="1"/>
</dbReference>
<dbReference type="GO" id="GO:0000155">
    <property type="term" value="F:phosphorelay sensor kinase activity"/>
    <property type="evidence" value="ECO:0007669"/>
    <property type="project" value="InterPro"/>
</dbReference>
<dbReference type="SUPFAM" id="SSF47384">
    <property type="entry name" value="Homodimeric domain of signal transducing histidine kinase"/>
    <property type="match status" value="1"/>
</dbReference>
<dbReference type="Gene3D" id="1.10.287.130">
    <property type="match status" value="1"/>
</dbReference>
<dbReference type="KEGG" id="tsin:OXH18_08890"/>
<evidence type="ECO:0000256" key="6">
    <source>
        <dbReference type="ARBA" id="ARBA00023012"/>
    </source>
</evidence>
<evidence type="ECO:0000313" key="10">
    <source>
        <dbReference type="Proteomes" id="UP001163152"/>
    </source>
</evidence>
<dbReference type="EC" id="2.7.13.3" evidence="2"/>
<keyword evidence="4" id="KW-0808">Transferase</keyword>
<dbReference type="InterPro" id="IPR003594">
    <property type="entry name" value="HATPase_dom"/>
</dbReference>
<feature type="transmembrane region" description="Helical" evidence="7">
    <location>
        <begin position="12"/>
        <end position="31"/>
    </location>
</feature>
<dbReference type="Pfam" id="PF00512">
    <property type="entry name" value="HisKA"/>
    <property type="match status" value="1"/>
</dbReference>
<dbReference type="PANTHER" id="PTHR43547">
    <property type="entry name" value="TWO-COMPONENT HISTIDINE KINASE"/>
    <property type="match status" value="1"/>
</dbReference>
<dbReference type="InterPro" id="IPR036890">
    <property type="entry name" value="HATPase_C_sf"/>
</dbReference>
<keyword evidence="7" id="KW-0472">Membrane</keyword>
<evidence type="ECO:0000256" key="7">
    <source>
        <dbReference type="SAM" id="Phobius"/>
    </source>
</evidence>
<dbReference type="CDD" id="cd00075">
    <property type="entry name" value="HATPase"/>
    <property type="match status" value="1"/>
</dbReference>